<dbReference type="Pfam" id="PF14024">
    <property type="entry name" value="DUF4240"/>
    <property type="match status" value="1"/>
</dbReference>
<gene>
    <name evidence="2" type="ORF">EDD60_12216</name>
</gene>
<protein>
    <submittedName>
        <fullName evidence="2">Uncharacterized protein DUF4240</fullName>
    </submittedName>
</protein>
<organism evidence="2 3">
    <name type="scientific">Longibaculum muris</name>
    <dbReference type="NCBI Taxonomy" id="1796628"/>
    <lineage>
        <taxon>Bacteria</taxon>
        <taxon>Bacillati</taxon>
        <taxon>Bacillota</taxon>
        <taxon>Erysipelotrichia</taxon>
        <taxon>Erysipelotrichales</taxon>
        <taxon>Coprobacillaceae</taxon>
        <taxon>Longibaculum</taxon>
    </lineage>
</organism>
<dbReference type="RefSeq" id="WP_207905351.1">
    <property type="nucleotide sequence ID" value="NZ_JANKBF010000009.1"/>
</dbReference>
<accession>A0A4R3YLU9</accession>
<dbReference type="AlphaFoldDB" id="A0A4R3YLU9"/>
<dbReference type="Proteomes" id="UP000295515">
    <property type="component" value="Unassembled WGS sequence"/>
</dbReference>
<evidence type="ECO:0000313" key="2">
    <source>
        <dbReference type="EMBL" id="TCV93775.1"/>
    </source>
</evidence>
<dbReference type="EMBL" id="SMCQ01000022">
    <property type="protein sequence ID" value="TCV93775.1"/>
    <property type="molecule type" value="Genomic_DNA"/>
</dbReference>
<feature type="domain" description="DUF4240" evidence="1">
    <location>
        <begin position="33"/>
        <end position="148"/>
    </location>
</feature>
<evidence type="ECO:0000259" key="1">
    <source>
        <dbReference type="Pfam" id="PF14024"/>
    </source>
</evidence>
<name>A0A4R3YLU9_9FIRM</name>
<comment type="caution">
    <text evidence="2">The sequence shown here is derived from an EMBL/GenBank/DDBJ whole genome shotgun (WGS) entry which is preliminary data.</text>
</comment>
<proteinExistence type="predicted"/>
<dbReference type="GeneID" id="98916272"/>
<sequence length="295" mass="34616">MKDNETKKERHYYMPGPGKPPIYIQAILYNKKMTPLDFFYLTDMLDWSQEDENAIIEPLIKTLAKWGDTLIFSFDEMMAELLYTLDTRKIAQSIYKGENFSADEFLYIRCVALINSKPFYNAVIAGRKKLKTDLEFETLLSIPARAWARCHHKQSNEYPYLTKYCYETMSNKEGWKEVSEDDIDTYLSSLTDQPLDIEVAKCSCGHHEFQVKIDQQNQVIQLICIHCGDVIELFHHQKPEELKLRIKKCSNCKQDIFKVHIGTYIVNEHQKKYYIGGLCQKCDHIFLLMEAIIHI</sequence>
<dbReference type="InterPro" id="IPR025334">
    <property type="entry name" value="DUF4240"/>
</dbReference>
<keyword evidence="3" id="KW-1185">Reference proteome</keyword>
<evidence type="ECO:0000313" key="3">
    <source>
        <dbReference type="Proteomes" id="UP000295515"/>
    </source>
</evidence>
<reference evidence="2 3" key="1">
    <citation type="submission" date="2019-03" db="EMBL/GenBank/DDBJ databases">
        <title>Genomic Encyclopedia of Type Strains, Phase IV (KMG-IV): sequencing the most valuable type-strain genomes for metagenomic binning, comparative biology and taxonomic classification.</title>
        <authorList>
            <person name="Goeker M."/>
        </authorList>
    </citation>
    <scope>NUCLEOTIDE SEQUENCE [LARGE SCALE GENOMIC DNA]</scope>
    <source>
        <strain evidence="2 3">DSM 29487</strain>
    </source>
</reference>